<proteinExistence type="inferred from homology"/>
<organism evidence="10 11">
    <name type="scientific">Microlunatus capsulatus</name>
    <dbReference type="NCBI Taxonomy" id="99117"/>
    <lineage>
        <taxon>Bacteria</taxon>
        <taxon>Bacillati</taxon>
        <taxon>Actinomycetota</taxon>
        <taxon>Actinomycetes</taxon>
        <taxon>Propionibacteriales</taxon>
        <taxon>Propionibacteriaceae</taxon>
        <taxon>Microlunatus</taxon>
    </lineage>
</organism>
<keyword evidence="11" id="KW-1185">Reference proteome</keyword>
<evidence type="ECO:0000256" key="1">
    <source>
        <dbReference type="ARBA" id="ARBA00001971"/>
    </source>
</evidence>
<dbReference type="Proteomes" id="UP000758168">
    <property type="component" value="Unassembled WGS sequence"/>
</dbReference>
<evidence type="ECO:0000256" key="2">
    <source>
        <dbReference type="ARBA" id="ARBA00010617"/>
    </source>
</evidence>
<comment type="similarity">
    <text evidence="2 8">Belongs to the cytochrome P450 family.</text>
</comment>
<dbReference type="InterPro" id="IPR001128">
    <property type="entry name" value="Cyt_P450"/>
</dbReference>
<keyword evidence="7 8" id="KW-0503">Monooxygenase</keyword>
<dbReference type="PANTHER" id="PTHR46696">
    <property type="entry name" value="P450, PUTATIVE (EUROFUNG)-RELATED"/>
    <property type="match status" value="1"/>
</dbReference>
<dbReference type="InterPro" id="IPR017972">
    <property type="entry name" value="Cyt_P450_CS"/>
</dbReference>
<evidence type="ECO:0000256" key="6">
    <source>
        <dbReference type="ARBA" id="ARBA00023004"/>
    </source>
</evidence>
<reference evidence="10 11" key="1">
    <citation type="submission" date="2021-03" db="EMBL/GenBank/DDBJ databases">
        <title>Sequencing the genomes of 1000 actinobacteria strains.</title>
        <authorList>
            <person name="Klenk H.-P."/>
        </authorList>
    </citation>
    <scope>NUCLEOTIDE SEQUENCE [LARGE SCALE GENOMIC DNA]</scope>
    <source>
        <strain evidence="10 11">DSM 12936</strain>
    </source>
</reference>
<dbReference type="InterPro" id="IPR002397">
    <property type="entry name" value="Cyt_P450_B"/>
</dbReference>
<dbReference type="SUPFAM" id="SSF48264">
    <property type="entry name" value="Cytochrome P450"/>
    <property type="match status" value="1"/>
</dbReference>
<evidence type="ECO:0000256" key="9">
    <source>
        <dbReference type="SAM" id="MobiDB-lite"/>
    </source>
</evidence>
<keyword evidence="3 8" id="KW-0349">Heme</keyword>
<dbReference type="Gene3D" id="1.10.630.10">
    <property type="entry name" value="Cytochrome P450"/>
    <property type="match status" value="1"/>
</dbReference>
<dbReference type="InterPro" id="IPR036396">
    <property type="entry name" value="Cyt_P450_sf"/>
</dbReference>
<keyword evidence="4 8" id="KW-0479">Metal-binding</keyword>
<protein>
    <submittedName>
        <fullName evidence="10">Cytochrome P450</fullName>
    </submittedName>
</protein>
<gene>
    <name evidence="10" type="ORF">JOF54_000285</name>
</gene>
<keyword evidence="5 8" id="KW-0560">Oxidoreductase</keyword>
<dbReference type="EMBL" id="JAGIOB010000001">
    <property type="protein sequence ID" value="MBP2415363.1"/>
    <property type="molecule type" value="Genomic_DNA"/>
</dbReference>
<evidence type="ECO:0000256" key="5">
    <source>
        <dbReference type="ARBA" id="ARBA00023002"/>
    </source>
</evidence>
<comment type="caution">
    <text evidence="10">The sequence shown here is derived from an EMBL/GenBank/DDBJ whole genome shotgun (WGS) entry which is preliminary data.</text>
</comment>
<dbReference type="PANTHER" id="PTHR46696:SF5">
    <property type="entry name" value="CYTOCHROME P450 BJ-1"/>
    <property type="match status" value="1"/>
</dbReference>
<dbReference type="PROSITE" id="PS00086">
    <property type="entry name" value="CYTOCHROME_P450"/>
    <property type="match status" value="1"/>
</dbReference>
<dbReference type="Pfam" id="PF00067">
    <property type="entry name" value="p450"/>
    <property type="match status" value="1"/>
</dbReference>
<evidence type="ECO:0000256" key="7">
    <source>
        <dbReference type="ARBA" id="ARBA00023033"/>
    </source>
</evidence>
<feature type="compositionally biased region" description="Low complexity" evidence="9">
    <location>
        <begin position="58"/>
        <end position="73"/>
    </location>
</feature>
<sequence length="396" mass="42204">MTLPGDGTPLQPSPALAAWRAVAPATPLDYADGHRGLVVTDHALARALLEDPRFSMQPARMPRGPGAPAAVDGDPPDPLDDAGREAQRASLLSLDGAEHARLRRAVAAGFALKRVRARGPAVAATVASALARFRAEGSPNDLWRRFAQPVAARTHCQVLGVPPDQEDAWVDLFVEPAPAQERHDFIRRLVALRRADPGEDVVSGLLARPDVTDPEVEGLLFMLMLSGRDSVAYTITTTVLALLRHPGQLAALRADPALVGPAVEEFMRVSAMFLTLFPRTAREDVELAGCPVAAGTTVSVSAVAANRDPQRWDRPDELDTGRDAFGHLGFGHGIHGCIGQQLARVEITEAVRQVLLGLPGLQLVAAEQLAPLPFAHPVATYEAGELLVRWDATAPA</sequence>
<evidence type="ECO:0000313" key="10">
    <source>
        <dbReference type="EMBL" id="MBP2415363.1"/>
    </source>
</evidence>
<dbReference type="PRINTS" id="PR00359">
    <property type="entry name" value="BP450"/>
</dbReference>
<dbReference type="RefSeq" id="WP_210052324.1">
    <property type="nucleotide sequence ID" value="NZ_BAAAMH010000036.1"/>
</dbReference>
<evidence type="ECO:0000256" key="4">
    <source>
        <dbReference type="ARBA" id="ARBA00022723"/>
    </source>
</evidence>
<comment type="cofactor">
    <cofactor evidence="1">
        <name>heme</name>
        <dbReference type="ChEBI" id="CHEBI:30413"/>
    </cofactor>
</comment>
<evidence type="ECO:0000256" key="8">
    <source>
        <dbReference type="RuleBase" id="RU000461"/>
    </source>
</evidence>
<accession>A0ABS4Z535</accession>
<evidence type="ECO:0000313" key="11">
    <source>
        <dbReference type="Proteomes" id="UP000758168"/>
    </source>
</evidence>
<evidence type="ECO:0000256" key="3">
    <source>
        <dbReference type="ARBA" id="ARBA00022617"/>
    </source>
</evidence>
<name>A0ABS4Z535_9ACTN</name>
<feature type="region of interest" description="Disordered" evidence="9">
    <location>
        <begin position="55"/>
        <end position="83"/>
    </location>
</feature>
<keyword evidence="6 8" id="KW-0408">Iron</keyword>